<dbReference type="CDD" id="cd04238">
    <property type="entry name" value="AAK_NAGK-like"/>
    <property type="match status" value="1"/>
</dbReference>
<dbReference type="GO" id="GO:0003991">
    <property type="term" value="F:acetylglutamate kinase activity"/>
    <property type="evidence" value="ECO:0007669"/>
    <property type="project" value="TreeGrafter"/>
</dbReference>
<comment type="caution">
    <text evidence="6">The sequence shown here is derived from an EMBL/GenBank/DDBJ whole genome shotgun (WGS) entry which is preliminary data.</text>
</comment>
<keyword evidence="4" id="KW-0067">ATP-binding</keyword>
<organism evidence="6">
    <name type="scientific">marine sediment metagenome</name>
    <dbReference type="NCBI Taxonomy" id="412755"/>
    <lineage>
        <taxon>unclassified sequences</taxon>
        <taxon>metagenomes</taxon>
        <taxon>ecological metagenomes</taxon>
    </lineage>
</organism>
<dbReference type="GO" id="GO:0005524">
    <property type="term" value="F:ATP binding"/>
    <property type="evidence" value="ECO:0007669"/>
    <property type="project" value="UniProtKB-KW"/>
</dbReference>
<dbReference type="Gene3D" id="3.40.1160.10">
    <property type="entry name" value="Acetylglutamate kinase-like"/>
    <property type="match status" value="1"/>
</dbReference>
<dbReference type="PANTHER" id="PTHR23342">
    <property type="entry name" value="N-ACETYLGLUTAMATE SYNTHASE"/>
    <property type="match status" value="1"/>
</dbReference>
<accession>X1SDU2</accession>
<dbReference type="EMBL" id="BARW01006539">
    <property type="protein sequence ID" value="GAI77311.1"/>
    <property type="molecule type" value="Genomic_DNA"/>
</dbReference>
<evidence type="ECO:0000259" key="5">
    <source>
        <dbReference type="Pfam" id="PF00696"/>
    </source>
</evidence>
<dbReference type="PANTHER" id="PTHR23342:SF0">
    <property type="entry name" value="N-ACETYLGLUTAMATE SYNTHASE, MITOCHONDRIAL"/>
    <property type="match status" value="1"/>
</dbReference>
<dbReference type="InterPro" id="IPR001057">
    <property type="entry name" value="Glu/AcGlu_kinase"/>
</dbReference>
<evidence type="ECO:0000256" key="3">
    <source>
        <dbReference type="ARBA" id="ARBA00022777"/>
    </source>
</evidence>
<keyword evidence="2" id="KW-0547">Nucleotide-binding</keyword>
<protein>
    <recommendedName>
        <fullName evidence="5">Aspartate/glutamate/uridylate kinase domain-containing protein</fullName>
    </recommendedName>
</protein>
<dbReference type="GO" id="GO:0006526">
    <property type="term" value="P:L-arginine biosynthetic process"/>
    <property type="evidence" value="ECO:0007669"/>
    <property type="project" value="TreeGrafter"/>
</dbReference>
<dbReference type="AlphaFoldDB" id="X1SDU2"/>
<evidence type="ECO:0000256" key="4">
    <source>
        <dbReference type="ARBA" id="ARBA00022840"/>
    </source>
</evidence>
<dbReference type="Pfam" id="PF00696">
    <property type="entry name" value="AA_kinase"/>
    <property type="match status" value="1"/>
</dbReference>
<feature type="domain" description="Aspartate/glutamate/uridylate kinase" evidence="5">
    <location>
        <begin position="1"/>
        <end position="138"/>
    </location>
</feature>
<evidence type="ECO:0000256" key="2">
    <source>
        <dbReference type="ARBA" id="ARBA00022741"/>
    </source>
</evidence>
<gene>
    <name evidence="6" type="ORF">S12H4_13739</name>
</gene>
<dbReference type="SUPFAM" id="SSF53633">
    <property type="entry name" value="Carbamate kinase-like"/>
    <property type="match status" value="1"/>
</dbReference>
<evidence type="ECO:0000313" key="6">
    <source>
        <dbReference type="EMBL" id="GAI77311.1"/>
    </source>
</evidence>
<reference evidence="6" key="1">
    <citation type="journal article" date="2014" name="Front. Microbiol.">
        <title>High frequency of phylogenetically diverse reductive dehalogenase-homologous genes in deep subseafloor sedimentary metagenomes.</title>
        <authorList>
            <person name="Kawai M."/>
            <person name="Futagami T."/>
            <person name="Toyoda A."/>
            <person name="Takaki Y."/>
            <person name="Nishi S."/>
            <person name="Hori S."/>
            <person name="Arai W."/>
            <person name="Tsubouchi T."/>
            <person name="Morono Y."/>
            <person name="Uchiyama I."/>
            <person name="Ito T."/>
            <person name="Fujiyama A."/>
            <person name="Inagaki F."/>
            <person name="Takami H."/>
        </authorList>
    </citation>
    <scope>NUCLEOTIDE SEQUENCE</scope>
    <source>
        <strain evidence="6">Expedition CK06-06</strain>
    </source>
</reference>
<dbReference type="InterPro" id="IPR036393">
    <property type="entry name" value="AceGlu_kinase-like_sf"/>
</dbReference>
<dbReference type="InterPro" id="IPR001048">
    <property type="entry name" value="Asp/Glu/Uridylate_kinase"/>
</dbReference>
<keyword evidence="1" id="KW-0808">Transferase</keyword>
<keyword evidence="3" id="KW-0418">Kinase</keyword>
<evidence type="ECO:0000256" key="1">
    <source>
        <dbReference type="ARBA" id="ARBA00022679"/>
    </source>
</evidence>
<dbReference type="PRINTS" id="PR00474">
    <property type="entry name" value="GLU5KINASE"/>
</dbReference>
<name>X1SDU2_9ZZZZ</name>
<sequence>GISGVDGALIQGEVKNIELGYVGRVVKVNLALLEALLQSGCIPVVAPLGLCSGPDQAPQILNINADVVAGEIAAAIEAERLIFLTDVAGIYDEQGNLIPHLSPGETEALLASGVASEGMIPKLRACLRALSSTQTVSIIGGKTPHALLKEIEEGDVGTTIKGS</sequence>
<proteinExistence type="predicted"/>
<feature type="non-terminal residue" evidence="6">
    <location>
        <position position="1"/>
    </location>
</feature>